<dbReference type="AlphaFoldDB" id="A0A3M6VRY7"/>
<dbReference type="Proteomes" id="UP000286097">
    <property type="component" value="Unassembled WGS sequence"/>
</dbReference>
<comment type="caution">
    <text evidence="2">The sequence shown here is derived from an EMBL/GenBank/DDBJ whole genome shotgun (WGS) entry which is preliminary data.</text>
</comment>
<dbReference type="VEuPathDB" id="FungiDB:DD237_006526"/>
<evidence type="ECO:0000256" key="1">
    <source>
        <dbReference type="SAM" id="MobiDB-lite"/>
    </source>
</evidence>
<feature type="compositionally biased region" description="Polar residues" evidence="1">
    <location>
        <begin position="182"/>
        <end position="196"/>
    </location>
</feature>
<evidence type="ECO:0000313" key="2">
    <source>
        <dbReference type="EMBL" id="RMX69474.1"/>
    </source>
</evidence>
<feature type="region of interest" description="Disordered" evidence="1">
    <location>
        <begin position="240"/>
        <end position="291"/>
    </location>
</feature>
<organism evidence="2 4">
    <name type="scientific">Peronospora effusa</name>
    <dbReference type="NCBI Taxonomy" id="542832"/>
    <lineage>
        <taxon>Eukaryota</taxon>
        <taxon>Sar</taxon>
        <taxon>Stramenopiles</taxon>
        <taxon>Oomycota</taxon>
        <taxon>Peronosporomycetes</taxon>
        <taxon>Peronosporales</taxon>
        <taxon>Peronosporaceae</taxon>
        <taxon>Peronospora</taxon>
    </lineage>
</organism>
<feature type="region of interest" description="Disordered" evidence="1">
    <location>
        <begin position="355"/>
        <end position="377"/>
    </location>
</feature>
<name>A0A3M6VRY7_9STRA</name>
<reference evidence="4 5" key="1">
    <citation type="submission" date="2018-06" db="EMBL/GenBank/DDBJ databases">
        <title>Comparative genomics of downy mildews reveals potential adaptations to biotrophy.</title>
        <authorList>
            <person name="Fletcher K."/>
            <person name="Klosterman S.J."/>
            <person name="Derevnina L."/>
            <person name="Martin F."/>
            <person name="Koike S."/>
            <person name="Reyes Chin-Wo S."/>
            <person name="Mou B."/>
            <person name="Michelmore R."/>
        </authorList>
    </citation>
    <scope>NUCLEOTIDE SEQUENCE [LARGE SCALE GENOMIC DNA]</scope>
    <source>
        <strain evidence="3 5">R13</strain>
        <strain evidence="2 4">R14</strain>
    </source>
</reference>
<feature type="region of interest" description="Disordered" evidence="1">
    <location>
        <begin position="168"/>
        <end position="196"/>
    </location>
</feature>
<protein>
    <submittedName>
        <fullName evidence="2">Uncharacterized protein</fullName>
    </submittedName>
</protein>
<feature type="compositionally biased region" description="Low complexity" evidence="1">
    <location>
        <begin position="249"/>
        <end position="259"/>
    </location>
</feature>
<dbReference type="OrthoDB" id="72790at2759"/>
<gene>
    <name evidence="3" type="ORF">DD237_006526</name>
    <name evidence="2" type="ORF">DD238_001352</name>
</gene>
<evidence type="ECO:0000313" key="4">
    <source>
        <dbReference type="Proteomes" id="UP000282087"/>
    </source>
</evidence>
<evidence type="ECO:0000313" key="5">
    <source>
        <dbReference type="Proteomes" id="UP000286097"/>
    </source>
</evidence>
<feature type="compositionally biased region" description="Low complexity" evidence="1">
    <location>
        <begin position="273"/>
        <end position="291"/>
    </location>
</feature>
<evidence type="ECO:0000313" key="3">
    <source>
        <dbReference type="EMBL" id="RQM12551.1"/>
    </source>
</evidence>
<keyword evidence="4" id="KW-1185">Reference proteome</keyword>
<sequence length="377" mass="42211">MTGEARANRTFRSIFGDKEKQHEDVLYLELEQRDSNVSIASDAGIELALNDDDDESMWNDEVVVEDDASFQHNKTDIIPLLHSAQRKSMEEWADEDDEEENWKDALQDRVNQLELAFQHNDDALAAHSRRQHDEQQVQLLSVHDTTQCTDFSQSVPIPLTRFAAANGDSDRVRQSNRHKMQRTSSSHAWITGDNNTVTSNRPNRLWNFQRKVASGTPATMLNQNRRMRLTSIDLVGRHSQTVGHHCKRSSSLGGSTSRTESPRHLLLSENSFDNSRSSLGRSRSSSNLDGTNVLPSAIAISSSRAAVFKNLSDTEAIRRFVLEDAKTMSMERLVSDAQRLHFLEGLYQNRHLTPSVTTSTAVSPSSLASSSSAMSTS</sequence>
<accession>A0A3M6VRY7</accession>
<dbReference type="EMBL" id="QKXF01000323">
    <property type="protein sequence ID" value="RQM12551.1"/>
    <property type="molecule type" value="Genomic_DNA"/>
</dbReference>
<dbReference type="Proteomes" id="UP000282087">
    <property type="component" value="Unassembled WGS sequence"/>
</dbReference>
<dbReference type="EMBL" id="QLLG01000023">
    <property type="protein sequence ID" value="RMX69474.1"/>
    <property type="molecule type" value="Genomic_DNA"/>
</dbReference>
<proteinExistence type="predicted"/>